<evidence type="ECO:0000313" key="1">
    <source>
        <dbReference type="EMBL" id="ANC50527.1"/>
    </source>
</evidence>
<protein>
    <submittedName>
        <fullName evidence="1">Uncharacterized protein</fullName>
    </submittedName>
</protein>
<dbReference type="AlphaFoldDB" id="A0A168M3D3"/>
<reference evidence="2" key="2">
    <citation type="submission" date="2015-04" db="EMBL/GenBank/DDBJ databases">
        <title>The complete genome sequence of Erythrobacter sp. s21-N3.</title>
        <authorList>
            <person name="Zhuang L."/>
            <person name="Liu Y."/>
            <person name="Shao Z."/>
        </authorList>
    </citation>
    <scope>NUCLEOTIDE SEQUENCE [LARGE SCALE GENOMIC DNA]</scope>
    <source>
        <strain evidence="2">s21-N3</strain>
    </source>
</reference>
<accession>A0A168M3D3</accession>
<organism evidence="1 2">
    <name type="scientific">Aurantiacibacter atlanticus</name>
    <dbReference type="NCBI Taxonomy" id="1648404"/>
    <lineage>
        <taxon>Bacteria</taxon>
        <taxon>Pseudomonadati</taxon>
        <taxon>Pseudomonadota</taxon>
        <taxon>Alphaproteobacteria</taxon>
        <taxon>Sphingomonadales</taxon>
        <taxon>Erythrobacteraceae</taxon>
        <taxon>Aurantiacibacter</taxon>
    </lineage>
</organism>
<name>A0A168M3D3_9SPHN</name>
<reference evidence="1 2" key="1">
    <citation type="journal article" date="2015" name="Int. J. Syst. Evol. Microbiol.">
        <title>Erythrobacter atlanticus sp. nov., a bacterium from ocean sediment able to degrade polycyclic aromatic hydrocarbons.</title>
        <authorList>
            <person name="Zhuang L."/>
            <person name="Liu Y."/>
            <person name="Wang L."/>
            <person name="Wang W."/>
            <person name="Shao Z."/>
        </authorList>
    </citation>
    <scope>NUCLEOTIDE SEQUENCE [LARGE SCALE GENOMIC DNA]</scope>
    <source>
        <strain evidence="2">s21-N3</strain>
    </source>
</reference>
<dbReference type="EMBL" id="CP011310">
    <property type="protein sequence ID" value="ANC50527.1"/>
    <property type="molecule type" value="Genomic_DNA"/>
</dbReference>
<gene>
    <name evidence="1" type="ORF">CP97_14841</name>
</gene>
<keyword evidence="2" id="KW-1185">Reference proteome</keyword>
<dbReference type="Proteomes" id="UP000059113">
    <property type="component" value="Chromosome"/>
</dbReference>
<evidence type="ECO:0000313" key="2">
    <source>
        <dbReference type="Proteomes" id="UP000059113"/>
    </source>
</evidence>
<sequence length="160" mass="17193">MLNHIEAGRFLEHPARKYANPLKIGIDIGPFIDIDLHEGARLLRLFPGCCPLACGQADDDIVHAPRFARHHLDFAADLVALVDKADGGHPLLHRSADHLGIVRCDLRCRFTLQFFGDIGFFGLPFGRGFIASGQGQHACCKKHTGAGGAPPAHASGVQAS</sequence>
<dbReference type="STRING" id="1648404.CP97_14841"/>
<dbReference type="KEGG" id="ery:CP97_14841"/>
<proteinExistence type="predicted"/>